<name>A0AA88CX75_FICCA</name>
<evidence type="ECO:0000313" key="2">
    <source>
        <dbReference type="EMBL" id="GMN35275.1"/>
    </source>
</evidence>
<evidence type="ECO:0000313" key="3">
    <source>
        <dbReference type="Proteomes" id="UP001187192"/>
    </source>
</evidence>
<feature type="compositionally biased region" description="Basic residues" evidence="1">
    <location>
        <begin position="45"/>
        <end position="61"/>
    </location>
</feature>
<keyword evidence="3" id="KW-1185">Reference proteome</keyword>
<sequence length="90" mass="10473">MTSGGDFLPARKGKRRLLAAEKIAAHDDRETPRLAGERGKERGRDGRRRRRGGRNGRRRRPVEKEGERAEERECRRRVLEREIGEGQNLQ</sequence>
<comment type="caution">
    <text evidence="2">The sequence shown here is derived from an EMBL/GenBank/DDBJ whole genome shotgun (WGS) entry which is preliminary data.</text>
</comment>
<gene>
    <name evidence="2" type="ORF">TIFTF001_042199</name>
</gene>
<proteinExistence type="predicted"/>
<protein>
    <submittedName>
        <fullName evidence="2">Uncharacterized protein</fullName>
    </submittedName>
</protein>
<reference evidence="2" key="1">
    <citation type="submission" date="2023-07" db="EMBL/GenBank/DDBJ databases">
        <title>draft genome sequence of fig (Ficus carica).</title>
        <authorList>
            <person name="Takahashi T."/>
            <person name="Nishimura K."/>
        </authorList>
    </citation>
    <scope>NUCLEOTIDE SEQUENCE</scope>
</reference>
<feature type="compositionally biased region" description="Basic and acidic residues" evidence="1">
    <location>
        <begin position="23"/>
        <end position="44"/>
    </location>
</feature>
<feature type="compositionally biased region" description="Basic and acidic residues" evidence="1">
    <location>
        <begin position="62"/>
        <end position="84"/>
    </location>
</feature>
<dbReference type="EMBL" id="BTGU01002198">
    <property type="protein sequence ID" value="GMN35275.1"/>
    <property type="molecule type" value="Genomic_DNA"/>
</dbReference>
<accession>A0AA88CX75</accession>
<organism evidence="2 3">
    <name type="scientific">Ficus carica</name>
    <name type="common">Common fig</name>
    <dbReference type="NCBI Taxonomy" id="3494"/>
    <lineage>
        <taxon>Eukaryota</taxon>
        <taxon>Viridiplantae</taxon>
        <taxon>Streptophyta</taxon>
        <taxon>Embryophyta</taxon>
        <taxon>Tracheophyta</taxon>
        <taxon>Spermatophyta</taxon>
        <taxon>Magnoliopsida</taxon>
        <taxon>eudicotyledons</taxon>
        <taxon>Gunneridae</taxon>
        <taxon>Pentapetalae</taxon>
        <taxon>rosids</taxon>
        <taxon>fabids</taxon>
        <taxon>Rosales</taxon>
        <taxon>Moraceae</taxon>
        <taxon>Ficeae</taxon>
        <taxon>Ficus</taxon>
    </lineage>
</organism>
<dbReference type="Proteomes" id="UP001187192">
    <property type="component" value="Unassembled WGS sequence"/>
</dbReference>
<evidence type="ECO:0000256" key="1">
    <source>
        <dbReference type="SAM" id="MobiDB-lite"/>
    </source>
</evidence>
<dbReference type="AlphaFoldDB" id="A0AA88CX75"/>
<feature type="region of interest" description="Disordered" evidence="1">
    <location>
        <begin position="1"/>
        <end position="90"/>
    </location>
</feature>